<dbReference type="SUPFAM" id="SSF52980">
    <property type="entry name" value="Restriction endonuclease-like"/>
    <property type="match status" value="1"/>
</dbReference>
<dbReference type="RefSeq" id="WP_163677540.1">
    <property type="nucleotide sequence ID" value="NZ_JAAIYP010000034.1"/>
</dbReference>
<proteinExistence type="predicted"/>
<dbReference type="Gene3D" id="3.40.1350.10">
    <property type="match status" value="1"/>
</dbReference>
<evidence type="ECO:0000259" key="1">
    <source>
        <dbReference type="Pfam" id="PF08722"/>
    </source>
</evidence>
<dbReference type="Proteomes" id="UP000480684">
    <property type="component" value="Unassembled WGS sequence"/>
</dbReference>
<reference evidence="2 3" key="1">
    <citation type="submission" date="2020-02" db="EMBL/GenBank/DDBJ databases">
        <authorList>
            <person name="Dziuba M."/>
            <person name="Kuznetsov B."/>
            <person name="Mardanov A."/>
            <person name="Ravin N."/>
            <person name="Grouzdev D."/>
        </authorList>
    </citation>
    <scope>NUCLEOTIDE SEQUENCE [LARGE SCALE GENOMIC DNA]</scope>
    <source>
        <strain evidence="2 3">SpK</strain>
    </source>
</reference>
<evidence type="ECO:0000313" key="3">
    <source>
        <dbReference type="Proteomes" id="UP000480684"/>
    </source>
</evidence>
<dbReference type="InterPro" id="IPR011335">
    <property type="entry name" value="Restrct_endonuc-II-like"/>
</dbReference>
<comment type="caution">
    <text evidence="2">The sequence shown here is derived from an EMBL/GenBank/DDBJ whole genome shotgun (WGS) entry which is preliminary data.</text>
</comment>
<dbReference type="AlphaFoldDB" id="A0A7C9QTQ4"/>
<feature type="domain" description="TnsA endonuclease N-terminal" evidence="1">
    <location>
        <begin position="52"/>
        <end position="127"/>
    </location>
</feature>
<protein>
    <recommendedName>
        <fullName evidence="1">TnsA endonuclease N-terminal domain-containing protein</fullName>
    </recommendedName>
</protein>
<gene>
    <name evidence="2" type="ORF">G4223_08135</name>
</gene>
<dbReference type="InterPro" id="IPR011856">
    <property type="entry name" value="tRNA_endonuc-like_dom_sf"/>
</dbReference>
<dbReference type="Pfam" id="PF08722">
    <property type="entry name" value="Tn7_TnsA-like_N"/>
    <property type="match status" value="1"/>
</dbReference>
<sequence length="214" mass="24140">MLLRVTEGTRARRVITRSPTRTVGRFPSLKAGRSIHWESQLERDFVYLLEFDPAMLDYREQPETIRLTIDGKPRRYTPDFLVRTASLMVVYEVKPADKAAHPDMVALFAAAADHYAGRGMHHQVVTEADIRIRPYLDNVALLLRYRSHPVDPDVEAMVLDRLAFEPAPLGELIAALAPHADMAEVLALLANRRLAADLARRLDRDAVIRLPGEG</sequence>
<accession>A0A7C9QTQ4</accession>
<dbReference type="InterPro" id="IPR014833">
    <property type="entry name" value="TnsA_N"/>
</dbReference>
<evidence type="ECO:0000313" key="2">
    <source>
        <dbReference type="EMBL" id="NFV80077.1"/>
    </source>
</evidence>
<dbReference type="EMBL" id="JAAIYP010000034">
    <property type="protein sequence ID" value="NFV80077.1"/>
    <property type="molecule type" value="Genomic_DNA"/>
</dbReference>
<name>A0A7C9QTQ4_9PROT</name>
<dbReference type="GO" id="GO:0003676">
    <property type="term" value="F:nucleic acid binding"/>
    <property type="evidence" value="ECO:0007669"/>
    <property type="project" value="InterPro"/>
</dbReference>
<keyword evidence="3" id="KW-1185">Reference proteome</keyword>
<organism evidence="2 3">
    <name type="scientific">Magnetospirillum aberrantis SpK</name>
    <dbReference type="NCBI Taxonomy" id="908842"/>
    <lineage>
        <taxon>Bacteria</taxon>
        <taxon>Pseudomonadati</taxon>
        <taxon>Pseudomonadota</taxon>
        <taxon>Alphaproteobacteria</taxon>
        <taxon>Rhodospirillales</taxon>
        <taxon>Rhodospirillaceae</taxon>
        <taxon>Magnetospirillum</taxon>
    </lineage>
</organism>